<name>A0A8S3DJ13_9BILA</name>
<gene>
    <name evidence="1" type="ORF">GIL414_LOCUS57817</name>
</gene>
<evidence type="ECO:0000313" key="2">
    <source>
        <dbReference type="Proteomes" id="UP000681720"/>
    </source>
</evidence>
<sequence>MKDDAESELLTVHNVTEWLSSLRLVPTSSNTVDVEISEEG</sequence>
<accession>A0A8S3DJ13</accession>
<reference evidence="1" key="1">
    <citation type="submission" date="2021-02" db="EMBL/GenBank/DDBJ databases">
        <authorList>
            <person name="Nowell W R."/>
        </authorList>
    </citation>
    <scope>NUCLEOTIDE SEQUENCE</scope>
</reference>
<dbReference type="AlphaFoldDB" id="A0A8S3DJ13"/>
<organism evidence="1 2">
    <name type="scientific">Rotaria magnacalcarata</name>
    <dbReference type="NCBI Taxonomy" id="392030"/>
    <lineage>
        <taxon>Eukaryota</taxon>
        <taxon>Metazoa</taxon>
        <taxon>Spiralia</taxon>
        <taxon>Gnathifera</taxon>
        <taxon>Rotifera</taxon>
        <taxon>Eurotatoria</taxon>
        <taxon>Bdelloidea</taxon>
        <taxon>Philodinida</taxon>
        <taxon>Philodinidae</taxon>
        <taxon>Rotaria</taxon>
    </lineage>
</organism>
<comment type="caution">
    <text evidence="1">The sequence shown here is derived from an EMBL/GenBank/DDBJ whole genome shotgun (WGS) entry which is preliminary data.</text>
</comment>
<protein>
    <submittedName>
        <fullName evidence="1">Uncharacterized protein</fullName>
    </submittedName>
</protein>
<dbReference type="Proteomes" id="UP000681720">
    <property type="component" value="Unassembled WGS sequence"/>
</dbReference>
<feature type="non-terminal residue" evidence="1">
    <location>
        <position position="40"/>
    </location>
</feature>
<evidence type="ECO:0000313" key="1">
    <source>
        <dbReference type="EMBL" id="CAF5010174.1"/>
    </source>
</evidence>
<dbReference type="EMBL" id="CAJOBJ010210736">
    <property type="protein sequence ID" value="CAF5010174.1"/>
    <property type="molecule type" value="Genomic_DNA"/>
</dbReference>
<proteinExistence type="predicted"/>